<accession>A0A1T3NJ77</accession>
<sequence>MPVNDEPERVLLAPRDTCFQAQDADAGQFVIATLPSGVLGRWGMYLAALAGEDVHDLDDIEFLCAHGFATGADADGLTVSGTRLVAVHITEDRYEVLFGEHVLFTGTAPAARPPVVEDVLLIVVPGVDAAPGLDAALGLTSDRGAAAAMARCVWTG</sequence>
<dbReference type="EMBL" id="MWQN01000005">
    <property type="protein sequence ID" value="OPC76852.1"/>
    <property type="molecule type" value="Genomic_DNA"/>
</dbReference>
<protein>
    <submittedName>
        <fullName evidence="1">Uncharacterized protein</fullName>
    </submittedName>
</protein>
<reference evidence="1 2" key="1">
    <citation type="submission" date="2017-03" db="EMBL/GenBank/DDBJ databases">
        <title>Draft genome sequence of Streptomyces scabrisporus NF3, endophyte isolated from Amphipterygium adstringens.</title>
        <authorList>
            <person name="Vazquez M."/>
            <person name="Ceapa C.D."/>
            <person name="Rodriguez Luna D."/>
            <person name="Sanchez Esquivel S."/>
        </authorList>
    </citation>
    <scope>NUCLEOTIDE SEQUENCE [LARGE SCALE GENOMIC DNA]</scope>
    <source>
        <strain evidence="1 2">NF3</strain>
    </source>
</reference>
<comment type="caution">
    <text evidence="1">The sequence shown here is derived from an EMBL/GenBank/DDBJ whole genome shotgun (WGS) entry which is preliminary data.</text>
</comment>
<keyword evidence="2" id="KW-1185">Reference proteome</keyword>
<proteinExistence type="predicted"/>
<evidence type="ECO:0000313" key="2">
    <source>
        <dbReference type="Proteomes" id="UP000190037"/>
    </source>
</evidence>
<dbReference type="Proteomes" id="UP000190037">
    <property type="component" value="Unassembled WGS sequence"/>
</dbReference>
<dbReference type="AlphaFoldDB" id="A0A1T3NJ77"/>
<evidence type="ECO:0000313" key="1">
    <source>
        <dbReference type="EMBL" id="OPC76852.1"/>
    </source>
</evidence>
<gene>
    <name evidence="1" type="ORF">B4N89_46125</name>
</gene>
<name>A0A1T3NJ77_9ACTN</name>
<dbReference type="STRING" id="159449.B4N89_46125"/>
<organism evidence="1 2">
    <name type="scientific">Embleya scabrispora</name>
    <dbReference type="NCBI Taxonomy" id="159449"/>
    <lineage>
        <taxon>Bacteria</taxon>
        <taxon>Bacillati</taxon>
        <taxon>Actinomycetota</taxon>
        <taxon>Actinomycetes</taxon>
        <taxon>Kitasatosporales</taxon>
        <taxon>Streptomycetaceae</taxon>
        <taxon>Embleya</taxon>
    </lineage>
</organism>